<dbReference type="InterPro" id="IPR016195">
    <property type="entry name" value="Pol/histidinol_Pase-like"/>
</dbReference>
<feature type="non-terminal residue" evidence="1">
    <location>
        <position position="112"/>
    </location>
</feature>
<sequence>MRKGFNNSLLPEEIKEALKLPSGAEYYKCALQVNPFDYLERNRRISHGLTEEEYNTQLIRKCCELEIDVIAITDHNHVGKIDRIREKAVNKDIIVLPGFEVSSSEGVHILCI</sequence>
<name>A0A7C5H9D6_UNCW3</name>
<dbReference type="SUPFAM" id="SSF89550">
    <property type="entry name" value="PHP domain-like"/>
    <property type="match status" value="1"/>
</dbReference>
<proteinExistence type="predicted"/>
<reference evidence="1" key="1">
    <citation type="journal article" date="2020" name="mSystems">
        <title>Genome- and Community-Level Interaction Insights into Carbon Utilization and Element Cycling Functions of Hydrothermarchaeota in Hydrothermal Sediment.</title>
        <authorList>
            <person name="Zhou Z."/>
            <person name="Liu Y."/>
            <person name="Xu W."/>
            <person name="Pan J."/>
            <person name="Luo Z.H."/>
            <person name="Li M."/>
        </authorList>
    </citation>
    <scope>NUCLEOTIDE SEQUENCE [LARGE SCALE GENOMIC DNA]</scope>
    <source>
        <strain evidence="1">HyVt-74</strain>
    </source>
</reference>
<dbReference type="AlphaFoldDB" id="A0A7C5H9D6"/>
<protein>
    <submittedName>
        <fullName evidence="1">Phosphoesterase</fullName>
    </submittedName>
</protein>
<evidence type="ECO:0000313" key="1">
    <source>
        <dbReference type="EMBL" id="HHE05108.1"/>
    </source>
</evidence>
<organism evidence="1">
    <name type="scientific">candidate division WOR-3 bacterium</name>
    <dbReference type="NCBI Taxonomy" id="2052148"/>
    <lineage>
        <taxon>Bacteria</taxon>
        <taxon>Bacteria division WOR-3</taxon>
    </lineage>
</organism>
<accession>A0A7C5H9D6</accession>
<comment type="caution">
    <text evidence="1">The sequence shown here is derived from an EMBL/GenBank/DDBJ whole genome shotgun (WGS) entry which is preliminary data.</text>
</comment>
<gene>
    <name evidence="1" type="ORF">ENL19_03490</name>
</gene>
<dbReference type="Gene3D" id="3.20.20.140">
    <property type="entry name" value="Metal-dependent hydrolases"/>
    <property type="match status" value="1"/>
</dbReference>
<dbReference type="Proteomes" id="UP000886110">
    <property type="component" value="Unassembled WGS sequence"/>
</dbReference>
<dbReference type="EMBL" id="DRTB01000265">
    <property type="protein sequence ID" value="HHE05108.1"/>
    <property type="molecule type" value="Genomic_DNA"/>
</dbReference>